<keyword evidence="3" id="KW-1185">Reference proteome</keyword>
<evidence type="ECO:0000256" key="1">
    <source>
        <dbReference type="SAM" id="SignalP"/>
    </source>
</evidence>
<proteinExistence type="predicted"/>
<dbReference type="AlphaFoldDB" id="A0A453KN92"/>
<accession>A0A453KN92</accession>
<evidence type="ECO:0000313" key="2">
    <source>
        <dbReference type="EnsemblPlants" id="AET5Gv20463000.6"/>
    </source>
</evidence>
<evidence type="ECO:0000313" key="3">
    <source>
        <dbReference type="Proteomes" id="UP000015105"/>
    </source>
</evidence>
<feature type="chain" id="PRO_5019184869" description="Secreted protein" evidence="1">
    <location>
        <begin position="25"/>
        <end position="145"/>
    </location>
</feature>
<name>A0A453KN92_AEGTS</name>
<reference evidence="3" key="2">
    <citation type="journal article" date="2017" name="Nat. Plants">
        <title>The Aegilops tauschii genome reveals multiple impacts of transposons.</title>
        <authorList>
            <person name="Zhao G."/>
            <person name="Zou C."/>
            <person name="Li K."/>
            <person name="Wang K."/>
            <person name="Li T."/>
            <person name="Gao L."/>
            <person name="Zhang X."/>
            <person name="Wang H."/>
            <person name="Yang Z."/>
            <person name="Liu X."/>
            <person name="Jiang W."/>
            <person name="Mao L."/>
            <person name="Kong X."/>
            <person name="Jiao Y."/>
            <person name="Jia J."/>
        </authorList>
    </citation>
    <scope>NUCLEOTIDE SEQUENCE [LARGE SCALE GENOMIC DNA]</scope>
    <source>
        <strain evidence="3">cv. AL8/78</strain>
    </source>
</reference>
<reference evidence="2" key="3">
    <citation type="journal article" date="2017" name="Nature">
        <title>Genome sequence of the progenitor of the wheat D genome Aegilops tauschii.</title>
        <authorList>
            <person name="Luo M.C."/>
            <person name="Gu Y.Q."/>
            <person name="Puiu D."/>
            <person name="Wang H."/>
            <person name="Twardziok S.O."/>
            <person name="Deal K.R."/>
            <person name="Huo N."/>
            <person name="Zhu T."/>
            <person name="Wang L."/>
            <person name="Wang Y."/>
            <person name="McGuire P.E."/>
            <person name="Liu S."/>
            <person name="Long H."/>
            <person name="Ramasamy R.K."/>
            <person name="Rodriguez J.C."/>
            <person name="Van S.L."/>
            <person name="Yuan L."/>
            <person name="Wang Z."/>
            <person name="Xia Z."/>
            <person name="Xiao L."/>
            <person name="Anderson O.D."/>
            <person name="Ouyang S."/>
            <person name="Liang Y."/>
            <person name="Zimin A.V."/>
            <person name="Pertea G."/>
            <person name="Qi P."/>
            <person name="Bennetzen J.L."/>
            <person name="Dai X."/>
            <person name="Dawson M.W."/>
            <person name="Muller H.G."/>
            <person name="Kugler K."/>
            <person name="Rivarola-Duarte L."/>
            <person name="Spannagl M."/>
            <person name="Mayer K.F.X."/>
            <person name="Lu F.H."/>
            <person name="Bevan M.W."/>
            <person name="Leroy P."/>
            <person name="Li P."/>
            <person name="You F.M."/>
            <person name="Sun Q."/>
            <person name="Liu Z."/>
            <person name="Lyons E."/>
            <person name="Wicker T."/>
            <person name="Salzberg S.L."/>
            <person name="Devos K.M."/>
            <person name="Dvorak J."/>
        </authorList>
    </citation>
    <scope>NUCLEOTIDE SEQUENCE [LARGE SCALE GENOMIC DNA]</scope>
    <source>
        <strain evidence="2">cv. AL8/78</strain>
    </source>
</reference>
<dbReference type="EnsemblPlants" id="AET5Gv20463000.6">
    <property type="protein sequence ID" value="AET5Gv20463000.6"/>
    <property type="gene ID" value="AET5Gv20463000"/>
</dbReference>
<reference evidence="2" key="5">
    <citation type="journal article" date="2021" name="G3 (Bethesda)">
        <title>Aegilops tauschii genome assembly Aet v5.0 features greater sequence contiguity and improved annotation.</title>
        <authorList>
            <person name="Wang L."/>
            <person name="Zhu T."/>
            <person name="Rodriguez J.C."/>
            <person name="Deal K.R."/>
            <person name="Dubcovsky J."/>
            <person name="McGuire P.E."/>
            <person name="Lux T."/>
            <person name="Spannagl M."/>
            <person name="Mayer K.F.X."/>
            <person name="Baldrich P."/>
            <person name="Meyers B.C."/>
            <person name="Huo N."/>
            <person name="Gu Y.Q."/>
            <person name="Zhou H."/>
            <person name="Devos K.M."/>
            <person name="Bennetzen J.L."/>
            <person name="Unver T."/>
            <person name="Budak H."/>
            <person name="Gulick P.J."/>
            <person name="Galiba G."/>
            <person name="Kalapos B."/>
            <person name="Nelson D.R."/>
            <person name="Li P."/>
            <person name="You F.M."/>
            <person name="Luo M.C."/>
            <person name="Dvorak J."/>
        </authorList>
    </citation>
    <scope>NUCLEOTIDE SEQUENCE [LARGE SCALE GENOMIC DNA]</scope>
    <source>
        <strain evidence="2">cv. AL8/78</strain>
    </source>
</reference>
<organism evidence="2 3">
    <name type="scientific">Aegilops tauschii subsp. strangulata</name>
    <name type="common">Goatgrass</name>
    <dbReference type="NCBI Taxonomy" id="200361"/>
    <lineage>
        <taxon>Eukaryota</taxon>
        <taxon>Viridiplantae</taxon>
        <taxon>Streptophyta</taxon>
        <taxon>Embryophyta</taxon>
        <taxon>Tracheophyta</taxon>
        <taxon>Spermatophyta</taxon>
        <taxon>Magnoliopsida</taxon>
        <taxon>Liliopsida</taxon>
        <taxon>Poales</taxon>
        <taxon>Poaceae</taxon>
        <taxon>BOP clade</taxon>
        <taxon>Pooideae</taxon>
        <taxon>Triticodae</taxon>
        <taxon>Triticeae</taxon>
        <taxon>Triticinae</taxon>
        <taxon>Aegilops</taxon>
    </lineage>
</organism>
<dbReference type="Proteomes" id="UP000015105">
    <property type="component" value="Chromosome 5D"/>
</dbReference>
<evidence type="ECO:0008006" key="4">
    <source>
        <dbReference type="Google" id="ProtNLM"/>
    </source>
</evidence>
<protein>
    <recommendedName>
        <fullName evidence="4">Secreted protein</fullName>
    </recommendedName>
</protein>
<feature type="signal peptide" evidence="1">
    <location>
        <begin position="1"/>
        <end position="24"/>
    </location>
</feature>
<sequence length="145" mass="15898">MGARRTPCGWRLLFFLGLLAEVHGSSSPGVKAVADALPPTSRLFPAEGTCARQLQMHCSISAIGRFPSPFLRVRLAGLEREMAVISRACLLLPRLNFPALSPPPSLFPSLCFSHFGLLCLGLLDEFCKKNESLPHFSSRCMQENL</sequence>
<reference evidence="3" key="1">
    <citation type="journal article" date="2014" name="Science">
        <title>Ancient hybridizations among the ancestral genomes of bread wheat.</title>
        <authorList>
            <consortium name="International Wheat Genome Sequencing Consortium,"/>
            <person name="Marcussen T."/>
            <person name="Sandve S.R."/>
            <person name="Heier L."/>
            <person name="Spannagl M."/>
            <person name="Pfeifer M."/>
            <person name="Jakobsen K.S."/>
            <person name="Wulff B.B."/>
            <person name="Steuernagel B."/>
            <person name="Mayer K.F."/>
            <person name="Olsen O.A."/>
        </authorList>
    </citation>
    <scope>NUCLEOTIDE SEQUENCE [LARGE SCALE GENOMIC DNA]</scope>
    <source>
        <strain evidence="3">cv. AL8/78</strain>
    </source>
</reference>
<reference evidence="2" key="4">
    <citation type="submission" date="2019-03" db="UniProtKB">
        <authorList>
            <consortium name="EnsemblPlants"/>
        </authorList>
    </citation>
    <scope>IDENTIFICATION</scope>
</reference>
<keyword evidence="1" id="KW-0732">Signal</keyword>
<dbReference type="Gramene" id="AET5Gv20463000.6">
    <property type="protein sequence ID" value="AET5Gv20463000.6"/>
    <property type="gene ID" value="AET5Gv20463000"/>
</dbReference>